<feature type="domain" description="T3SS EscN ATPase C-terminal" evidence="1">
    <location>
        <begin position="2"/>
        <end position="71"/>
    </location>
</feature>
<proteinExistence type="predicted"/>
<evidence type="ECO:0000313" key="2">
    <source>
        <dbReference type="EMBL" id="VEB43313.1"/>
    </source>
</evidence>
<dbReference type="Proteomes" id="UP000275777">
    <property type="component" value="Chromosome"/>
</dbReference>
<dbReference type="EMBL" id="LR134182">
    <property type="protein sequence ID" value="VEB43313.1"/>
    <property type="molecule type" value="Genomic_DNA"/>
</dbReference>
<evidence type="ECO:0000259" key="1">
    <source>
        <dbReference type="Pfam" id="PF18269"/>
    </source>
</evidence>
<protein>
    <submittedName>
        <fullName evidence="2">Probable ATP synthase SpaL</fullName>
        <ecNumber evidence="2">3.6.3.14</ecNumber>
    </submittedName>
</protein>
<name>A0A447TEK1_CHRVL</name>
<dbReference type="EC" id="3.6.3.14" evidence="2"/>
<accession>A0A447TEK1</accession>
<dbReference type="AlphaFoldDB" id="A0A447TEK1"/>
<sequence>MTDAGQQQAAAAVRGLLARLEELQVFIDLGEYRPGENADNDRAMSLRDPLRRWLRQRMDERAAYRDTLESMDGFRA</sequence>
<evidence type="ECO:0000313" key="3">
    <source>
        <dbReference type="Proteomes" id="UP000275777"/>
    </source>
</evidence>
<dbReference type="GO" id="GO:0016787">
    <property type="term" value="F:hydrolase activity"/>
    <property type="evidence" value="ECO:0007669"/>
    <property type="project" value="UniProtKB-KW"/>
</dbReference>
<gene>
    <name evidence="2" type="primary">spaL_1</name>
    <name evidence="2" type="ORF">NCTC9695_03769</name>
</gene>
<dbReference type="Gene3D" id="1.20.1270.330">
    <property type="match status" value="1"/>
</dbReference>
<organism evidence="2 3">
    <name type="scientific">Chromobacterium violaceum</name>
    <dbReference type="NCBI Taxonomy" id="536"/>
    <lineage>
        <taxon>Bacteria</taxon>
        <taxon>Pseudomonadati</taxon>
        <taxon>Pseudomonadota</taxon>
        <taxon>Betaproteobacteria</taxon>
        <taxon>Neisseriales</taxon>
        <taxon>Chromobacteriaceae</taxon>
        <taxon>Chromobacterium</taxon>
    </lineage>
</organism>
<dbReference type="Pfam" id="PF18269">
    <property type="entry name" value="T3SS_ATPase_C"/>
    <property type="match status" value="1"/>
</dbReference>
<keyword evidence="2" id="KW-0378">Hydrolase</keyword>
<reference evidence="2 3" key="1">
    <citation type="submission" date="2018-12" db="EMBL/GenBank/DDBJ databases">
        <authorList>
            <consortium name="Pathogen Informatics"/>
        </authorList>
    </citation>
    <scope>NUCLEOTIDE SEQUENCE [LARGE SCALE GENOMIC DNA]</scope>
    <source>
        <strain evidence="2 3">NCTC9695</strain>
    </source>
</reference>
<dbReference type="InterPro" id="IPR040627">
    <property type="entry name" value="T3SS_ATPase_C"/>
</dbReference>